<gene>
    <name evidence="6" type="ORF">SAMN05660652_01326</name>
</gene>
<evidence type="ECO:0000313" key="7">
    <source>
        <dbReference type="Proteomes" id="UP000198607"/>
    </source>
</evidence>
<evidence type="ECO:0000256" key="4">
    <source>
        <dbReference type="SAM" id="Coils"/>
    </source>
</evidence>
<name>A0A1G8AAE3_9RHOO</name>
<dbReference type="OrthoDB" id="9807948at2"/>
<dbReference type="Gene3D" id="1.10.287.950">
    <property type="entry name" value="Methyl-accepting chemotaxis protein"/>
    <property type="match status" value="1"/>
</dbReference>
<dbReference type="GO" id="GO:0004888">
    <property type="term" value="F:transmembrane signaling receptor activity"/>
    <property type="evidence" value="ECO:0007669"/>
    <property type="project" value="TreeGrafter"/>
</dbReference>
<dbReference type="SUPFAM" id="SSF58104">
    <property type="entry name" value="Methyl-accepting chemotaxis protein (MCP) signaling domain"/>
    <property type="match status" value="1"/>
</dbReference>
<dbReference type="EMBL" id="FNCY01000004">
    <property type="protein sequence ID" value="SDH17796.1"/>
    <property type="molecule type" value="Genomic_DNA"/>
</dbReference>
<keyword evidence="3" id="KW-0807">Transducer</keyword>
<protein>
    <submittedName>
        <fullName evidence="6">FIST C domain-containing protein</fullName>
    </submittedName>
</protein>
<evidence type="ECO:0000256" key="3">
    <source>
        <dbReference type="PROSITE-ProRule" id="PRU00284"/>
    </source>
</evidence>
<evidence type="ECO:0000256" key="2">
    <source>
        <dbReference type="ARBA" id="ARBA00029447"/>
    </source>
</evidence>
<keyword evidence="4" id="KW-0175">Coiled coil</keyword>
<dbReference type="Pfam" id="PF08495">
    <property type="entry name" value="FIST"/>
    <property type="match status" value="1"/>
</dbReference>
<organism evidence="6 7">
    <name type="scientific">Propionivibrio dicarboxylicus</name>
    <dbReference type="NCBI Taxonomy" id="83767"/>
    <lineage>
        <taxon>Bacteria</taxon>
        <taxon>Pseudomonadati</taxon>
        <taxon>Pseudomonadota</taxon>
        <taxon>Betaproteobacteria</taxon>
        <taxon>Rhodocyclales</taxon>
        <taxon>Rhodocyclaceae</taxon>
        <taxon>Propionivibrio</taxon>
    </lineage>
</organism>
<dbReference type="Pfam" id="PF00015">
    <property type="entry name" value="MCPsignal"/>
    <property type="match status" value="1"/>
</dbReference>
<accession>A0A1G8AAE3</accession>
<evidence type="ECO:0000256" key="1">
    <source>
        <dbReference type="ARBA" id="ARBA00022500"/>
    </source>
</evidence>
<dbReference type="PROSITE" id="PS50111">
    <property type="entry name" value="CHEMOTAXIS_TRANSDUC_2"/>
    <property type="match status" value="1"/>
</dbReference>
<dbReference type="RefSeq" id="WP_091935683.1">
    <property type="nucleotide sequence ID" value="NZ_FNCY01000004.1"/>
</dbReference>
<dbReference type="GO" id="GO:0007165">
    <property type="term" value="P:signal transduction"/>
    <property type="evidence" value="ECO:0007669"/>
    <property type="project" value="UniProtKB-KW"/>
</dbReference>
<dbReference type="GO" id="GO:0005886">
    <property type="term" value="C:plasma membrane"/>
    <property type="evidence" value="ECO:0007669"/>
    <property type="project" value="TreeGrafter"/>
</dbReference>
<dbReference type="InterPro" id="IPR019494">
    <property type="entry name" value="FIST_C"/>
</dbReference>
<dbReference type="Pfam" id="PF10442">
    <property type="entry name" value="FIST_C"/>
    <property type="match status" value="1"/>
</dbReference>
<dbReference type="PANTHER" id="PTHR43531:SF11">
    <property type="entry name" value="METHYL-ACCEPTING CHEMOTAXIS PROTEIN 3"/>
    <property type="match status" value="1"/>
</dbReference>
<dbReference type="PANTHER" id="PTHR43531">
    <property type="entry name" value="PROTEIN ICFG"/>
    <property type="match status" value="1"/>
</dbReference>
<evidence type="ECO:0000259" key="5">
    <source>
        <dbReference type="PROSITE" id="PS50111"/>
    </source>
</evidence>
<dbReference type="SMART" id="SM01204">
    <property type="entry name" value="FIST_C"/>
    <property type="match status" value="1"/>
</dbReference>
<keyword evidence="1" id="KW-0145">Chemotaxis</keyword>
<evidence type="ECO:0000313" key="6">
    <source>
        <dbReference type="EMBL" id="SDH17796.1"/>
    </source>
</evidence>
<reference evidence="6 7" key="1">
    <citation type="submission" date="2016-10" db="EMBL/GenBank/DDBJ databases">
        <authorList>
            <person name="de Groot N.N."/>
        </authorList>
    </citation>
    <scope>NUCLEOTIDE SEQUENCE [LARGE SCALE GENOMIC DNA]</scope>
    <source>
        <strain evidence="6 7">DSM 5885</strain>
    </source>
</reference>
<dbReference type="InterPro" id="IPR004089">
    <property type="entry name" value="MCPsignal_dom"/>
</dbReference>
<sequence>MISFFSKRRSGPAAEKALPAVSGGFDIETPGQVEVLDGGLFVGFVPPHADFRAAAERLARHVNGKGAAAPVFLAVSSSGALCNGRTGGDRSVYCSAEPNSREGSYLQIGSELIGAVEVFSVNLRQKEGKSVAERVRLLAGELDRVRPAMKINAQDTFCLIFFDGLSASEGFLMRAYYESGRFPCLAIGGSAGGKLDFSGTYMYADGKLLSGHAVMVFCKLRPGIRFSPFKTQNFQSTGASWLVADADPVARVVRSVFSKDGETQRFSDALAAHFRCHPAEVGERLAGYTFGVQVGKEMFIRSVAAFGENETAFFCDIEFGDRLYLLQQTDFIETTRKDWRAFVSARGEPLVMLLNDCVLRRLGNSSVLGKADFFDGVRAAGFSSFGEVLGIPINQTLSALAFFRATESYADPFIDAFPVHYSSFSSHYSQRALYRWETLSELQREMVERVIDYERTIQPVIDVLPALAEGFKQQSTSMMRALALMGDVGATAKQSQSSQVGLSGSLDDLERLSKDISGITGGIGQIADQTNLLALNAAIEAARAGEAGRGFAVVADEVRKLAQAAKDQAERTGSSIREAVSTILSIRQIADTTLVSMNGLIAASEKAAEQMQQMNDEASREHVKVAENLKSVDELAQGMVVLNDLLNRLDQLQAMAKRL</sequence>
<proteinExistence type="inferred from homology"/>
<dbReference type="InterPro" id="IPR013702">
    <property type="entry name" value="FIST_domain_N"/>
</dbReference>
<comment type="similarity">
    <text evidence="2">Belongs to the methyl-accepting chemotaxis (MCP) protein family.</text>
</comment>
<keyword evidence="7" id="KW-1185">Reference proteome</keyword>
<dbReference type="InterPro" id="IPR051310">
    <property type="entry name" value="MCP_chemotaxis"/>
</dbReference>
<dbReference type="SMART" id="SM00283">
    <property type="entry name" value="MA"/>
    <property type="match status" value="1"/>
</dbReference>
<feature type="domain" description="Methyl-accepting transducer" evidence="5">
    <location>
        <begin position="505"/>
        <end position="637"/>
    </location>
</feature>
<dbReference type="GO" id="GO:0006935">
    <property type="term" value="P:chemotaxis"/>
    <property type="evidence" value="ECO:0007669"/>
    <property type="project" value="UniProtKB-KW"/>
</dbReference>
<dbReference type="STRING" id="83767.SAMN05660652_01326"/>
<dbReference type="Proteomes" id="UP000198607">
    <property type="component" value="Unassembled WGS sequence"/>
</dbReference>
<feature type="coiled-coil region" evidence="4">
    <location>
        <begin position="597"/>
        <end position="628"/>
    </location>
</feature>
<dbReference type="AlphaFoldDB" id="A0A1G8AAE3"/>
<dbReference type="SMART" id="SM00897">
    <property type="entry name" value="FIST"/>
    <property type="match status" value="1"/>
</dbReference>